<protein>
    <submittedName>
        <fullName evidence="1">Uncharacterized protein</fullName>
    </submittedName>
</protein>
<sequence length="113" mass="12508">MTSPTEHQNPPQPDRYEIFNRNRTIGVSTVPGGAVNGIFLHESVRQTNERALAREILAVASVASMRGRLGVRERMEATAAANGTAVPASAYEVLPDAPTPEQYEHYKRETLRY</sequence>
<name>A0A5B1BQF6_MYCSI</name>
<evidence type="ECO:0000313" key="2">
    <source>
        <dbReference type="Proteomes" id="UP000324701"/>
    </source>
</evidence>
<comment type="caution">
    <text evidence="1">The sequence shown here is derived from an EMBL/GenBank/DDBJ whole genome shotgun (WGS) entry which is preliminary data.</text>
</comment>
<dbReference type="AlphaFoldDB" id="A0A5B1BQF6"/>
<reference evidence="1 2" key="1">
    <citation type="submission" date="2019-09" db="EMBL/GenBank/DDBJ databases">
        <title>Report of infection by Mycobacterium simiae a patient suffering from pulmonary tuberculosis.</title>
        <authorList>
            <person name="Mohanty P.S."/>
            <person name="Bansal A.K."/>
            <person name="Singh H."/>
            <person name="Sharma S."/>
            <person name="Patil S.A."/>
            <person name="Upadhaya P."/>
            <person name="Singh P.K."/>
            <person name="Kumar D."/>
            <person name="Kumar S."/>
            <person name="Singh R.K."/>
            <person name="Chaudhary B."/>
        </authorList>
    </citation>
    <scope>NUCLEOTIDE SEQUENCE [LARGE SCALE GENOMIC DNA]</scope>
    <source>
        <strain evidence="1 2">JAL-560-SIM</strain>
    </source>
</reference>
<organism evidence="1 2">
    <name type="scientific">Mycobacterium simiae</name>
    <name type="common">Mycobacterium habana</name>
    <dbReference type="NCBI Taxonomy" id="1784"/>
    <lineage>
        <taxon>Bacteria</taxon>
        <taxon>Bacillati</taxon>
        <taxon>Actinomycetota</taxon>
        <taxon>Actinomycetes</taxon>
        <taxon>Mycobacteriales</taxon>
        <taxon>Mycobacteriaceae</taxon>
        <taxon>Mycobacterium</taxon>
        <taxon>Mycobacterium simiae complex</taxon>
    </lineage>
</organism>
<dbReference type="RefSeq" id="WP_149653504.1">
    <property type="nucleotide sequence ID" value="NZ_VTZN01000035.1"/>
</dbReference>
<dbReference type="EMBL" id="VTZN01000035">
    <property type="protein sequence ID" value="KAA1250706.1"/>
    <property type="molecule type" value="Genomic_DNA"/>
</dbReference>
<proteinExistence type="predicted"/>
<keyword evidence="2" id="KW-1185">Reference proteome</keyword>
<gene>
    <name evidence="1" type="ORF">F0Q45_08410</name>
</gene>
<accession>A0A5B1BQF6</accession>
<dbReference type="OrthoDB" id="4727088at2"/>
<evidence type="ECO:0000313" key="1">
    <source>
        <dbReference type="EMBL" id="KAA1250706.1"/>
    </source>
</evidence>
<dbReference type="Proteomes" id="UP000324701">
    <property type="component" value="Unassembled WGS sequence"/>
</dbReference>